<dbReference type="EMBL" id="JAWJAY010000001">
    <property type="protein sequence ID" value="MDV2885450.1"/>
    <property type="molecule type" value="Genomic_DNA"/>
</dbReference>
<comment type="similarity">
    <text evidence="5">Belongs to the RNA polymerase subunit epsilon family.</text>
</comment>
<dbReference type="AlphaFoldDB" id="A0AAJ2U1N2"/>
<evidence type="ECO:0000256" key="4">
    <source>
        <dbReference type="ARBA" id="ARBA00023163"/>
    </source>
</evidence>
<sequence>MIFKVYFQKNFHQVPVRELTETIYVEGESESDVRKKLVPREYNIEFVTPVSGAYLEYEKQHEDFKVESI</sequence>
<dbReference type="Gene3D" id="3.10.20.730">
    <property type="entry name" value="RNAP, epsilon subunit-like"/>
    <property type="match status" value="1"/>
</dbReference>
<comment type="caution">
    <text evidence="6">The sequence shown here is derived from an EMBL/GenBank/DDBJ whole genome shotgun (WGS) entry which is preliminary data.</text>
</comment>
<dbReference type="GO" id="GO:0003899">
    <property type="term" value="F:DNA-directed RNA polymerase activity"/>
    <property type="evidence" value="ECO:0007669"/>
    <property type="project" value="UniProtKB-UniRule"/>
</dbReference>
<gene>
    <name evidence="5" type="primary">rpoY</name>
    <name evidence="6" type="ORF">RYX45_09650</name>
</gene>
<keyword evidence="4 5" id="KW-0804">Transcription</keyword>
<comment type="subunit">
    <text evidence="5">RNAP is composed of a core of 2 alpha, a beta and a beta' subunit. The core is associated with a delta subunit, and at least one of epsilon or omega. When a sigma factor is associated with the core the holoenzyme is formed, which can initiate transcription.</text>
</comment>
<keyword evidence="3 5" id="KW-0548">Nucleotidyltransferase</keyword>
<dbReference type="RefSeq" id="WP_012959570.1">
    <property type="nucleotide sequence ID" value="NZ_CP117835.1"/>
</dbReference>
<reference evidence="6" key="1">
    <citation type="submission" date="2023-10" db="EMBL/GenBank/DDBJ databases">
        <title>Screening of Alkalihalophilus pseudofirmusBZ-TG-HK211 and Its Alleviation of Salt Stress on Rapeseed Growth.</title>
        <authorList>
            <person name="Zhao B."/>
            <person name="Guo T."/>
        </authorList>
    </citation>
    <scope>NUCLEOTIDE SEQUENCE</scope>
    <source>
        <strain evidence="6">BZ-TG-HK211</strain>
    </source>
</reference>
<dbReference type="GO" id="GO:0000428">
    <property type="term" value="C:DNA-directed RNA polymerase complex"/>
    <property type="evidence" value="ECO:0007669"/>
    <property type="project" value="UniProtKB-KW"/>
</dbReference>
<dbReference type="NCBIfam" id="NF010188">
    <property type="entry name" value="PRK13667.1"/>
    <property type="match status" value="1"/>
</dbReference>
<evidence type="ECO:0000256" key="1">
    <source>
        <dbReference type="ARBA" id="ARBA00022478"/>
    </source>
</evidence>
<name>A0AAJ2U1N2_ALKPS</name>
<dbReference type="Proteomes" id="UP001285636">
    <property type="component" value="Unassembled WGS sequence"/>
</dbReference>
<keyword evidence="1 5" id="KW-0240">DNA-directed RNA polymerase</keyword>
<evidence type="ECO:0000256" key="3">
    <source>
        <dbReference type="ARBA" id="ARBA00022695"/>
    </source>
</evidence>
<evidence type="ECO:0000256" key="5">
    <source>
        <dbReference type="HAMAP-Rule" id="MF_01553"/>
    </source>
</evidence>
<dbReference type="Pfam" id="PF07288">
    <property type="entry name" value="RpoY"/>
    <property type="match status" value="1"/>
</dbReference>
<evidence type="ECO:0000313" key="6">
    <source>
        <dbReference type="EMBL" id="MDV2885450.1"/>
    </source>
</evidence>
<dbReference type="HAMAP" id="MF_01553">
    <property type="entry name" value="RNApol_bact_RpoY"/>
    <property type="match status" value="1"/>
</dbReference>
<comment type="catalytic activity">
    <reaction evidence="5">
        <text>RNA(n) + a ribonucleoside 5'-triphosphate = RNA(n+1) + diphosphate</text>
        <dbReference type="Rhea" id="RHEA:21248"/>
        <dbReference type="Rhea" id="RHEA-COMP:14527"/>
        <dbReference type="Rhea" id="RHEA-COMP:17342"/>
        <dbReference type="ChEBI" id="CHEBI:33019"/>
        <dbReference type="ChEBI" id="CHEBI:61557"/>
        <dbReference type="ChEBI" id="CHEBI:140395"/>
        <dbReference type="EC" id="2.7.7.6"/>
    </reaction>
</comment>
<protein>
    <recommendedName>
        <fullName evidence="5">DNA-directed RNA polymerase subunit epsilon</fullName>
        <shortName evidence="5">RNAP epsilon subunit</shortName>
        <ecNumber evidence="5">2.7.7.6</ecNumber>
    </recommendedName>
    <alternativeName>
        <fullName evidence="5">RNA polymerase epsilon subunit</fullName>
    </alternativeName>
    <alternativeName>
        <fullName evidence="5">Transcriptase subunit epsilon</fullName>
    </alternativeName>
</protein>
<evidence type="ECO:0000313" key="7">
    <source>
        <dbReference type="Proteomes" id="UP001285636"/>
    </source>
</evidence>
<comment type="function">
    <text evidence="5">A non-essential component of RNA polymerase (RNAP).</text>
</comment>
<evidence type="ECO:0000256" key="2">
    <source>
        <dbReference type="ARBA" id="ARBA00022679"/>
    </source>
</evidence>
<dbReference type="EC" id="2.7.7.6" evidence="5"/>
<organism evidence="6 7">
    <name type="scientific">Alkalihalophilus pseudofirmus</name>
    <name type="common">Bacillus pseudofirmus</name>
    <dbReference type="NCBI Taxonomy" id="79885"/>
    <lineage>
        <taxon>Bacteria</taxon>
        <taxon>Bacillati</taxon>
        <taxon>Bacillota</taxon>
        <taxon>Bacilli</taxon>
        <taxon>Bacillales</taxon>
        <taxon>Bacillaceae</taxon>
        <taxon>Alkalihalophilus</taxon>
    </lineage>
</organism>
<dbReference type="GO" id="GO:0006351">
    <property type="term" value="P:DNA-templated transcription"/>
    <property type="evidence" value="ECO:0007669"/>
    <property type="project" value="UniProtKB-UniRule"/>
</dbReference>
<keyword evidence="2 5" id="KW-0808">Transferase</keyword>
<dbReference type="InterPro" id="IPR009907">
    <property type="entry name" value="RpoY"/>
</dbReference>
<accession>A0AAJ2U1N2</accession>
<dbReference type="GO" id="GO:0003677">
    <property type="term" value="F:DNA binding"/>
    <property type="evidence" value="ECO:0007669"/>
    <property type="project" value="UniProtKB-UniRule"/>
</dbReference>
<proteinExistence type="inferred from homology"/>